<protein>
    <recommendedName>
        <fullName evidence="4">Sel1 repeat</fullName>
    </recommendedName>
</protein>
<comment type="caution">
    <text evidence="2">The sequence shown here is derived from an EMBL/GenBank/DDBJ whole genome shotgun (WGS) entry which is preliminary data.</text>
</comment>
<name>A0A1B8QBR0_9GAMM</name>
<gene>
    <name evidence="2" type="ORF">A9306_09890</name>
</gene>
<evidence type="ECO:0000256" key="1">
    <source>
        <dbReference type="SAM" id="SignalP"/>
    </source>
</evidence>
<feature type="signal peptide" evidence="1">
    <location>
        <begin position="1"/>
        <end position="25"/>
    </location>
</feature>
<dbReference type="AlphaFoldDB" id="A0A1B8QBR0"/>
<accession>A0A1B8QBR0</accession>
<dbReference type="SUPFAM" id="SSF81901">
    <property type="entry name" value="HCP-like"/>
    <property type="match status" value="1"/>
</dbReference>
<dbReference type="Proteomes" id="UP000092616">
    <property type="component" value="Unassembled WGS sequence"/>
</dbReference>
<evidence type="ECO:0000313" key="2">
    <source>
        <dbReference type="EMBL" id="OBX77130.1"/>
    </source>
</evidence>
<dbReference type="EMBL" id="LZNA01000054">
    <property type="protein sequence ID" value="OBX77130.1"/>
    <property type="molecule type" value="Genomic_DNA"/>
</dbReference>
<feature type="chain" id="PRO_5008612280" description="Sel1 repeat" evidence="1">
    <location>
        <begin position="26"/>
        <end position="316"/>
    </location>
</feature>
<keyword evidence="1" id="KW-0732">Signal</keyword>
<sequence>MLQRFAPTLIAIACASLLAPLHAQAAKPRTTSSASKINAKKAAKIPPSSTAQDAEVVVNPVTSDDLVILSAEPGLTTISYPKANAVSWVGTDIAAQGLRNVAMPTLSLSEVTTVPTVIVPATTNANGTMLDVSVVDDFLAEASPKARHYPPVFANRTDRYNTTQRLKQLTGWIESYAARPDASYEVLLRAAKLNAMGRNLDLGSNYAVRASNYVTRAMRLNDSAEANFLYGAMLAEGGGFQEGAKYLEKAERMGYKEATQSLAQADLLDDKRDNAIRRLNEFKAQNPNDPYIDAQLAIVNSGKYYIWEIPAATTQR</sequence>
<evidence type="ECO:0008006" key="4">
    <source>
        <dbReference type="Google" id="ProtNLM"/>
    </source>
</evidence>
<proteinExistence type="predicted"/>
<dbReference type="RefSeq" id="WP_067338005.1">
    <property type="nucleotide sequence ID" value="NZ_LZNA01000054.1"/>
</dbReference>
<reference evidence="2 3" key="1">
    <citation type="submission" date="2016-06" db="EMBL/GenBank/DDBJ databases">
        <title>Draft genome of Moraxella atlantae CCUG 59586.</title>
        <authorList>
            <person name="Salva-Serra F."/>
            <person name="Engstrom-Jakobsson H."/>
            <person name="Thorell K."/>
            <person name="Gonzales-Siles L."/>
            <person name="Karlsson R."/>
            <person name="Boulund F."/>
            <person name="Engstrand L."/>
            <person name="Kristiansson E."/>
            <person name="Moore E."/>
        </authorList>
    </citation>
    <scope>NUCLEOTIDE SEQUENCE [LARGE SCALE GENOMIC DNA]</scope>
    <source>
        <strain evidence="2 3">CCUG 59586</strain>
    </source>
</reference>
<organism evidence="2 3">
    <name type="scientific">Faucicola atlantae</name>
    <dbReference type="NCBI Taxonomy" id="34059"/>
    <lineage>
        <taxon>Bacteria</taxon>
        <taxon>Pseudomonadati</taxon>
        <taxon>Pseudomonadota</taxon>
        <taxon>Gammaproteobacteria</taxon>
        <taxon>Moraxellales</taxon>
        <taxon>Moraxellaceae</taxon>
        <taxon>Faucicola</taxon>
    </lineage>
</organism>
<evidence type="ECO:0000313" key="3">
    <source>
        <dbReference type="Proteomes" id="UP000092616"/>
    </source>
</evidence>
<keyword evidence="3" id="KW-1185">Reference proteome</keyword>